<comment type="caution">
    <text evidence="2">The sequence shown here is derived from an EMBL/GenBank/DDBJ whole genome shotgun (WGS) entry which is preliminary data.</text>
</comment>
<dbReference type="RefSeq" id="WP_059083916.1">
    <property type="nucleotide sequence ID" value="NZ_BCMM01000045.1"/>
</dbReference>
<dbReference type="AlphaFoldDB" id="A0A117EG93"/>
<evidence type="ECO:0000256" key="1">
    <source>
        <dbReference type="SAM" id="SignalP"/>
    </source>
</evidence>
<evidence type="ECO:0000313" key="2">
    <source>
        <dbReference type="EMBL" id="GAQ66800.1"/>
    </source>
</evidence>
<dbReference type="InterPro" id="IPR050490">
    <property type="entry name" value="Bact_solute-bd_prot1"/>
</dbReference>
<sequence>MALRTPIRVMVTASAAALALTVTACGSGGRSIDGGAGGGALVWALTQGSEATFRASATEWNKQHPDSRVTYQYFQNDPYKQKLRTAVGAGNGPVLFENWGGGGLKSYVDAGKVADLTADLDAAPEWKDRIFPSVLKSATFDGKTYGVPVNGVQPVVLYFNQELFKKAGAEPPKTWDDLLALVKQFKDEGIAPISMGGASKWPDLMWLEYLVDRVGGPGTFAAIADGKKGAWSDPAVLKAARMIKQLVDAGGFAKGFTSVSADTGQAEAQLYTGKAAMILQGSWGYGTVATAAPEFVSAGKLGWTGFPAVTGGKGSASNIVGNTANFFSLSSQAGAKEKKTALSYLKDGVYNDTYIDNLLKNGDVPPVKDLDAKIKASDNADWSSYVYHLTRDAESFQLSWDQALDPELGNDLLTHLDQLFLGQISPEQFCAQMDEAAAK</sequence>
<dbReference type="OrthoDB" id="8317736at2"/>
<dbReference type="EMBL" id="BCMM01000045">
    <property type="protein sequence ID" value="GAQ66800.1"/>
    <property type="molecule type" value="Genomic_DNA"/>
</dbReference>
<keyword evidence="1" id="KW-0732">Signal</keyword>
<dbReference type="Pfam" id="PF01547">
    <property type="entry name" value="SBP_bac_1"/>
    <property type="match status" value="1"/>
</dbReference>
<dbReference type="SUPFAM" id="SSF53850">
    <property type="entry name" value="Periplasmic binding protein-like II"/>
    <property type="match status" value="1"/>
</dbReference>
<dbReference type="Proteomes" id="UP000067448">
    <property type="component" value="Unassembled WGS sequence"/>
</dbReference>
<dbReference type="Gene3D" id="3.40.190.10">
    <property type="entry name" value="Periplasmic binding protein-like II"/>
    <property type="match status" value="2"/>
</dbReference>
<feature type="chain" id="PRO_5038507774" evidence="1">
    <location>
        <begin position="25"/>
        <end position="439"/>
    </location>
</feature>
<proteinExistence type="predicted"/>
<reference evidence="2 3" key="2">
    <citation type="journal article" date="2016" name="Genome Announc.">
        <title>Draft Genome Sequences of Streptomyces scabiei S58, Streptomyces turgidiscabies T45, and Streptomyces acidiscabies a10, the Pathogens of Potato Common Scab, Isolated in Japan.</title>
        <authorList>
            <person name="Tomihama T."/>
            <person name="Nishi Y."/>
            <person name="Sakai M."/>
            <person name="Ikenaga M."/>
            <person name="Okubo T."/>
            <person name="Ikeda S."/>
        </authorList>
    </citation>
    <scope>NUCLEOTIDE SEQUENCE [LARGE SCALE GENOMIC DNA]</scope>
    <source>
        <strain evidence="2 3">S58</strain>
    </source>
</reference>
<feature type="signal peptide" evidence="1">
    <location>
        <begin position="1"/>
        <end position="24"/>
    </location>
</feature>
<organism evidence="2 3">
    <name type="scientific">Streptomyces scabiei</name>
    <dbReference type="NCBI Taxonomy" id="1930"/>
    <lineage>
        <taxon>Bacteria</taxon>
        <taxon>Bacillati</taxon>
        <taxon>Actinomycetota</taxon>
        <taxon>Actinomycetes</taxon>
        <taxon>Kitasatosporales</taxon>
        <taxon>Streptomycetaceae</taxon>
        <taxon>Streptomyces</taxon>
    </lineage>
</organism>
<accession>A0A117EG93</accession>
<evidence type="ECO:0000313" key="3">
    <source>
        <dbReference type="Proteomes" id="UP000067448"/>
    </source>
</evidence>
<name>A0A117EG93_STRSC</name>
<dbReference type="PROSITE" id="PS51257">
    <property type="entry name" value="PROKAR_LIPOPROTEIN"/>
    <property type="match status" value="1"/>
</dbReference>
<dbReference type="PANTHER" id="PTHR43649">
    <property type="entry name" value="ARABINOSE-BINDING PROTEIN-RELATED"/>
    <property type="match status" value="1"/>
</dbReference>
<reference evidence="3" key="1">
    <citation type="submission" date="2015-11" db="EMBL/GenBank/DDBJ databases">
        <authorList>
            <consortium name="Cross-ministerial Strategic Innovation Promotion Program (SIP) consortium"/>
            <person name="Tomihama T."/>
            <person name="Ikenaga M."/>
            <person name="Sakai M."/>
            <person name="Okubo T."/>
            <person name="Ikeda S."/>
        </authorList>
    </citation>
    <scope>NUCLEOTIDE SEQUENCE [LARGE SCALE GENOMIC DNA]</scope>
    <source>
        <strain evidence="3">S58</strain>
    </source>
</reference>
<reference evidence="3" key="3">
    <citation type="submission" date="2016-02" db="EMBL/GenBank/DDBJ databases">
        <title>Draft genome of pathogenic Streptomyces sp. in Japan.</title>
        <authorList>
            <person name="Tomihama T."/>
            <person name="Ikenaga M."/>
            <person name="Sakai M."/>
            <person name="Okubo T."/>
            <person name="Ikeda S."/>
        </authorList>
    </citation>
    <scope>NUCLEOTIDE SEQUENCE [LARGE SCALE GENOMIC DNA]</scope>
    <source>
        <strain evidence="3">S58</strain>
    </source>
</reference>
<protein>
    <submittedName>
        <fullName evidence="2">Putative sugar-binding periplasmic protein</fullName>
    </submittedName>
</protein>
<dbReference type="InterPro" id="IPR006059">
    <property type="entry name" value="SBP"/>
</dbReference>
<gene>
    <name evidence="2" type="ORF">SsS58_07239</name>
</gene>
<dbReference type="PANTHER" id="PTHR43649:SF14">
    <property type="entry name" value="BLR3389 PROTEIN"/>
    <property type="match status" value="1"/>
</dbReference>